<organism evidence="7 8">
    <name type="scientific">Pelomonas caseinilytica</name>
    <dbReference type="NCBI Taxonomy" id="2906763"/>
    <lineage>
        <taxon>Bacteria</taxon>
        <taxon>Pseudomonadati</taxon>
        <taxon>Pseudomonadota</taxon>
        <taxon>Betaproteobacteria</taxon>
        <taxon>Burkholderiales</taxon>
        <taxon>Sphaerotilaceae</taxon>
        <taxon>Roseateles</taxon>
    </lineage>
</organism>
<dbReference type="PROSITE" id="PS50111">
    <property type="entry name" value="CHEMOTAXIS_TRANSDUC_2"/>
    <property type="match status" value="1"/>
</dbReference>
<dbReference type="PRINTS" id="PR00260">
    <property type="entry name" value="CHEMTRNSDUCR"/>
</dbReference>
<protein>
    <submittedName>
        <fullName evidence="7">Methyl-accepting chemotaxis protein</fullName>
    </submittedName>
</protein>
<dbReference type="RefSeq" id="WP_233393459.1">
    <property type="nucleotide sequence ID" value="NZ_JAJTWT010000007.1"/>
</dbReference>
<evidence type="ECO:0000256" key="2">
    <source>
        <dbReference type="ARBA" id="ARBA00029447"/>
    </source>
</evidence>
<proteinExistence type="inferred from homology"/>
<dbReference type="Gene3D" id="1.10.287.950">
    <property type="entry name" value="Methyl-accepting chemotaxis protein"/>
    <property type="match status" value="1"/>
</dbReference>
<evidence type="ECO:0000313" key="7">
    <source>
        <dbReference type="EMBL" id="MCE4538932.1"/>
    </source>
</evidence>
<keyword evidence="5" id="KW-1133">Transmembrane helix</keyword>
<dbReference type="InterPro" id="IPR051310">
    <property type="entry name" value="MCP_chemotaxis"/>
</dbReference>
<dbReference type="Pfam" id="PF00015">
    <property type="entry name" value="MCPsignal"/>
    <property type="match status" value="1"/>
</dbReference>
<dbReference type="Pfam" id="PF12729">
    <property type="entry name" value="4HB_MCP_1"/>
    <property type="match status" value="1"/>
</dbReference>
<evidence type="ECO:0000259" key="6">
    <source>
        <dbReference type="PROSITE" id="PS50111"/>
    </source>
</evidence>
<comment type="similarity">
    <text evidence="2">Belongs to the methyl-accepting chemotaxis (MCP) protein family.</text>
</comment>
<keyword evidence="3" id="KW-0807">Transducer</keyword>
<evidence type="ECO:0000256" key="5">
    <source>
        <dbReference type="SAM" id="Phobius"/>
    </source>
</evidence>
<keyword evidence="4" id="KW-0175">Coiled coil</keyword>
<keyword evidence="5" id="KW-0472">Membrane</keyword>
<dbReference type="InterPro" id="IPR004090">
    <property type="entry name" value="Chemotax_Me-accpt_rcpt"/>
</dbReference>
<feature type="domain" description="Methyl-accepting transducer" evidence="6">
    <location>
        <begin position="276"/>
        <end position="491"/>
    </location>
</feature>
<evidence type="ECO:0000256" key="3">
    <source>
        <dbReference type="PROSITE-ProRule" id="PRU00284"/>
    </source>
</evidence>
<dbReference type="Proteomes" id="UP001201463">
    <property type="component" value="Unassembled WGS sequence"/>
</dbReference>
<gene>
    <name evidence="7" type="ORF">LXT12_16900</name>
</gene>
<evidence type="ECO:0000256" key="4">
    <source>
        <dbReference type="SAM" id="Coils"/>
    </source>
</evidence>
<keyword evidence="8" id="KW-1185">Reference proteome</keyword>
<name>A0ABS8XJ32_9BURK</name>
<dbReference type="PANTHER" id="PTHR43531">
    <property type="entry name" value="PROTEIN ICFG"/>
    <property type="match status" value="1"/>
</dbReference>
<dbReference type="EMBL" id="JAJTWT010000007">
    <property type="protein sequence ID" value="MCE4538932.1"/>
    <property type="molecule type" value="Genomic_DNA"/>
</dbReference>
<sequence length="541" mass="56589">MTMTIARRMLLLVLSALLGIGLLAGTGQHQIDAVFQKTNFANVNVVPSLLQLDAIHQRFSDLRALVLQHVISTDAQQMRDFEALMATARSQMDDGLKAYSVDACLGVSCVADDKERQMLEAVKAASTSYGAIRDKVIELSRALKSEEALRLIRSELTPAAKRLNDAISEQRAYNAELGRKSAEEAVAAKTSAVRISLAVSLATVALIGGMGFLITRSLLRQLGGEPDYAADVVGRIAAGDLTVEVRTKEGDDSSMLAAIADMRGKLGQIIGEVRSAADALGSASEEVSATAQSLSQGASEQAAGVEQTSASIEQMSASITQNTENAKVTDGMATKAAREAGDGGEAVKQTVIAMKSIAAKIGIIDDIAYQTNLLALNAAIEAARAGEHGKGFAVVAAEVRKLAERSQVAAAEISELAGGSVEQAERAGQLLEAMVPNIQKTSELVQEIAAASQEQAGGVGQINAAMNQLSQTTQQGASASEQLAATAEEMSSQAEQLQQLMEFFKMAGGNAPRAAATKAQRSAPQVHVQPAAAGHGEFVRF</sequence>
<evidence type="ECO:0000313" key="8">
    <source>
        <dbReference type="Proteomes" id="UP001201463"/>
    </source>
</evidence>
<comment type="caution">
    <text evidence="7">The sequence shown here is derived from an EMBL/GenBank/DDBJ whole genome shotgun (WGS) entry which is preliminary data.</text>
</comment>
<feature type="transmembrane region" description="Helical" evidence="5">
    <location>
        <begin position="195"/>
        <end position="214"/>
    </location>
</feature>
<feature type="coiled-coil region" evidence="4">
    <location>
        <begin position="480"/>
        <end position="507"/>
    </location>
</feature>
<dbReference type="CDD" id="cd19411">
    <property type="entry name" value="MCP2201-like_sensor"/>
    <property type="match status" value="1"/>
</dbReference>
<dbReference type="InterPro" id="IPR004089">
    <property type="entry name" value="MCPsignal_dom"/>
</dbReference>
<dbReference type="SUPFAM" id="SSF58104">
    <property type="entry name" value="Methyl-accepting chemotaxis protein (MCP) signaling domain"/>
    <property type="match status" value="1"/>
</dbReference>
<keyword evidence="5" id="KW-0812">Transmembrane</keyword>
<dbReference type="PANTHER" id="PTHR43531:SF11">
    <property type="entry name" value="METHYL-ACCEPTING CHEMOTAXIS PROTEIN 3"/>
    <property type="match status" value="1"/>
</dbReference>
<keyword evidence="1" id="KW-0145">Chemotaxis</keyword>
<dbReference type="SMART" id="SM00283">
    <property type="entry name" value="MA"/>
    <property type="match status" value="1"/>
</dbReference>
<dbReference type="InterPro" id="IPR024478">
    <property type="entry name" value="HlyB_4HB_MCP"/>
</dbReference>
<accession>A0ABS8XJ32</accession>
<evidence type="ECO:0000256" key="1">
    <source>
        <dbReference type="ARBA" id="ARBA00022500"/>
    </source>
</evidence>
<dbReference type="InterPro" id="IPR047347">
    <property type="entry name" value="YvaQ-like_sensor"/>
</dbReference>
<reference evidence="7 8" key="1">
    <citation type="submission" date="2021-12" db="EMBL/GenBank/DDBJ databases">
        <title>Genome seq of p7.</title>
        <authorList>
            <person name="Seo T."/>
        </authorList>
    </citation>
    <scope>NUCLEOTIDE SEQUENCE [LARGE SCALE GENOMIC DNA]</scope>
    <source>
        <strain evidence="7 8">P7</strain>
    </source>
</reference>